<evidence type="ECO:0000313" key="2">
    <source>
        <dbReference type="Proteomes" id="UP000318416"/>
    </source>
</evidence>
<proteinExistence type="predicted"/>
<dbReference type="Proteomes" id="UP000318416">
    <property type="component" value="Unassembled WGS sequence"/>
</dbReference>
<gene>
    <name evidence="1" type="ORF">FB465_6620</name>
</gene>
<reference evidence="1 2" key="1">
    <citation type="submission" date="2019-06" db="EMBL/GenBank/DDBJ databases">
        <title>Sequencing the genomes of 1000 actinobacteria strains.</title>
        <authorList>
            <person name="Klenk H.-P."/>
        </authorList>
    </citation>
    <scope>NUCLEOTIDE SEQUENCE [LARGE SCALE GENOMIC DNA]</scope>
    <source>
        <strain evidence="1 2">DSM 41649</strain>
    </source>
</reference>
<accession>A0A561F0P9</accession>
<dbReference type="EMBL" id="VIVR01000001">
    <property type="protein sequence ID" value="TWE21437.1"/>
    <property type="molecule type" value="Genomic_DNA"/>
</dbReference>
<name>A0A561F0P9_9ACTN</name>
<organism evidence="1 2">
    <name type="scientific">Kitasatospora atroaurantiaca</name>
    <dbReference type="NCBI Taxonomy" id="285545"/>
    <lineage>
        <taxon>Bacteria</taxon>
        <taxon>Bacillati</taxon>
        <taxon>Actinomycetota</taxon>
        <taxon>Actinomycetes</taxon>
        <taxon>Kitasatosporales</taxon>
        <taxon>Streptomycetaceae</taxon>
        <taxon>Kitasatospora</taxon>
    </lineage>
</organism>
<comment type="caution">
    <text evidence="1">The sequence shown here is derived from an EMBL/GenBank/DDBJ whole genome shotgun (WGS) entry which is preliminary data.</text>
</comment>
<evidence type="ECO:0000313" key="1">
    <source>
        <dbReference type="EMBL" id="TWE21437.1"/>
    </source>
</evidence>
<sequence length="58" mass="6892">MFAPGADDELDTPYLTQLHFQDEDFVYPLNHLTLLFWKDGATYNHEESHLRDAFDDFE</sequence>
<dbReference type="AlphaFoldDB" id="A0A561F0P9"/>
<protein>
    <submittedName>
        <fullName evidence="1">Uncharacterized protein</fullName>
    </submittedName>
</protein>
<keyword evidence="2" id="KW-1185">Reference proteome</keyword>